<feature type="region of interest" description="Disordered" evidence="1">
    <location>
        <begin position="46"/>
        <end position="67"/>
    </location>
</feature>
<keyword evidence="2" id="KW-1133">Transmembrane helix</keyword>
<evidence type="ECO:0000256" key="1">
    <source>
        <dbReference type="SAM" id="MobiDB-lite"/>
    </source>
</evidence>
<dbReference type="EMBL" id="RWJN01000068">
    <property type="protein sequence ID" value="TCD68393.1"/>
    <property type="molecule type" value="Genomic_DNA"/>
</dbReference>
<evidence type="ECO:0000256" key="2">
    <source>
        <dbReference type="SAM" id="Phobius"/>
    </source>
</evidence>
<name>A0A4R0RMX7_9APHY</name>
<keyword evidence="2" id="KW-0472">Membrane</keyword>
<proteinExistence type="predicted"/>
<dbReference type="OrthoDB" id="3358294at2759"/>
<gene>
    <name evidence="3" type="ORF">EIP91_010902</name>
</gene>
<evidence type="ECO:0000313" key="4">
    <source>
        <dbReference type="Proteomes" id="UP000292702"/>
    </source>
</evidence>
<keyword evidence="2" id="KW-0812">Transmembrane</keyword>
<feature type="transmembrane region" description="Helical" evidence="2">
    <location>
        <begin position="187"/>
        <end position="209"/>
    </location>
</feature>
<evidence type="ECO:0008006" key="5">
    <source>
        <dbReference type="Google" id="ProtNLM"/>
    </source>
</evidence>
<evidence type="ECO:0000313" key="3">
    <source>
        <dbReference type="EMBL" id="TCD68393.1"/>
    </source>
</evidence>
<dbReference type="AlphaFoldDB" id="A0A4R0RMX7"/>
<accession>A0A4R0RMX7</accession>
<comment type="caution">
    <text evidence="3">The sequence shown here is derived from an EMBL/GenBank/DDBJ whole genome shotgun (WGS) entry which is preliminary data.</text>
</comment>
<organism evidence="3 4">
    <name type="scientific">Steccherinum ochraceum</name>
    <dbReference type="NCBI Taxonomy" id="92696"/>
    <lineage>
        <taxon>Eukaryota</taxon>
        <taxon>Fungi</taxon>
        <taxon>Dikarya</taxon>
        <taxon>Basidiomycota</taxon>
        <taxon>Agaricomycotina</taxon>
        <taxon>Agaricomycetes</taxon>
        <taxon>Polyporales</taxon>
        <taxon>Steccherinaceae</taxon>
        <taxon>Steccherinum</taxon>
    </lineage>
</organism>
<sequence length="211" mass="23451">MSSSSTFSSTTTRTIFGTWSNASTSSLHIDLEAQIITGTRTLLPLHHELPSPPSAAVPTRRSSDSLREEAYDPIDLFFGVNRSRGTRDSRHDELASPIYIEADEVAPPPYADASDLPSYTAVAEPPTLAMYLFQFGFLFPLLWLAGIVVLLSPLAPPSEWEATKPEAERRELVELLRRTEVKWAKRCLYAFTIFALAATMITVTVVLNYRS</sequence>
<reference evidence="3 4" key="1">
    <citation type="submission" date="2018-11" db="EMBL/GenBank/DDBJ databases">
        <title>Genome assembly of Steccherinum ochraceum LE-BIN_3174, the white-rot fungus of the Steccherinaceae family (The Residual Polyporoid clade, Polyporales, Basidiomycota).</title>
        <authorList>
            <person name="Fedorova T.V."/>
            <person name="Glazunova O.A."/>
            <person name="Landesman E.O."/>
            <person name="Moiseenko K.V."/>
            <person name="Psurtseva N.V."/>
            <person name="Savinova O.S."/>
            <person name="Shakhova N.V."/>
            <person name="Tyazhelova T.V."/>
            <person name="Vasina D.V."/>
        </authorList>
    </citation>
    <scope>NUCLEOTIDE SEQUENCE [LARGE SCALE GENOMIC DNA]</scope>
    <source>
        <strain evidence="3 4">LE-BIN_3174</strain>
    </source>
</reference>
<protein>
    <recommendedName>
        <fullName evidence="5">Transmembrane protein</fullName>
    </recommendedName>
</protein>
<keyword evidence="4" id="KW-1185">Reference proteome</keyword>
<feature type="transmembrane region" description="Helical" evidence="2">
    <location>
        <begin position="128"/>
        <end position="151"/>
    </location>
</feature>
<dbReference type="Proteomes" id="UP000292702">
    <property type="component" value="Unassembled WGS sequence"/>
</dbReference>